<dbReference type="EMBL" id="MU069439">
    <property type="protein sequence ID" value="KAF5843677.1"/>
    <property type="molecule type" value="Genomic_DNA"/>
</dbReference>
<gene>
    <name evidence="2" type="ORF">DUNSADRAFT_10852</name>
</gene>
<evidence type="ECO:0000256" key="1">
    <source>
        <dbReference type="SAM" id="MobiDB-lite"/>
    </source>
</evidence>
<reference evidence="2" key="1">
    <citation type="submission" date="2017-08" db="EMBL/GenBank/DDBJ databases">
        <authorList>
            <person name="Polle J.E."/>
            <person name="Barry K."/>
            <person name="Cushman J."/>
            <person name="Schmutz J."/>
            <person name="Tran D."/>
            <person name="Hathwaick L.T."/>
            <person name="Yim W.C."/>
            <person name="Jenkins J."/>
            <person name="Mckie-Krisberg Z.M."/>
            <person name="Prochnik S."/>
            <person name="Lindquist E."/>
            <person name="Dockter R.B."/>
            <person name="Adam C."/>
            <person name="Molina H."/>
            <person name="Bunkerborg J."/>
            <person name="Jin E."/>
            <person name="Buchheim M."/>
            <person name="Magnuson J."/>
        </authorList>
    </citation>
    <scope>NUCLEOTIDE SEQUENCE</scope>
    <source>
        <strain evidence="2">CCAP 19/18</strain>
    </source>
</reference>
<sequence length="98" mass="11459">MQQQKMHSALKSHQQPIILWGRIKRPSALPQRRRAAAPNDREDPNHPPQKEEMPNVYYPTEHKAVEEAHRPFEPIVEPGTKVGFFLFLFGIGDEMRYN</sequence>
<evidence type="ECO:0008006" key="4">
    <source>
        <dbReference type="Google" id="ProtNLM"/>
    </source>
</evidence>
<feature type="region of interest" description="Disordered" evidence="1">
    <location>
        <begin position="21"/>
        <end position="56"/>
    </location>
</feature>
<protein>
    <recommendedName>
        <fullName evidence="4">Encoded protein</fullName>
    </recommendedName>
</protein>
<evidence type="ECO:0000313" key="2">
    <source>
        <dbReference type="EMBL" id="KAF5843677.1"/>
    </source>
</evidence>
<keyword evidence="3" id="KW-1185">Reference proteome</keyword>
<name>A0ABQ7H9Z8_DUNSA</name>
<proteinExistence type="predicted"/>
<dbReference type="Proteomes" id="UP000815325">
    <property type="component" value="Unassembled WGS sequence"/>
</dbReference>
<organism evidence="2 3">
    <name type="scientific">Dunaliella salina</name>
    <name type="common">Green alga</name>
    <name type="synonym">Protococcus salinus</name>
    <dbReference type="NCBI Taxonomy" id="3046"/>
    <lineage>
        <taxon>Eukaryota</taxon>
        <taxon>Viridiplantae</taxon>
        <taxon>Chlorophyta</taxon>
        <taxon>core chlorophytes</taxon>
        <taxon>Chlorophyceae</taxon>
        <taxon>CS clade</taxon>
        <taxon>Chlamydomonadales</taxon>
        <taxon>Dunaliellaceae</taxon>
        <taxon>Dunaliella</taxon>
    </lineage>
</organism>
<feature type="compositionally biased region" description="Basic and acidic residues" evidence="1">
    <location>
        <begin position="39"/>
        <end position="53"/>
    </location>
</feature>
<evidence type="ECO:0000313" key="3">
    <source>
        <dbReference type="Proteomes" id="UP000815325"/>
    </source>
</evidence>
<accession>A0ABQ7H9Z8</accession>
<comment type="caution">
    <text evidence="2">The sequence shown here is derived from an EMBL/GenBank/DDBJ whole genome shotgun (WGS) entry which is preliminary data.</text>
</comment>